<feature type="binding site" evidence="7">
    <location>
        <position position="40"/>
    </location>
    <ligand>
        <name>Zn(2+)</name>
        <dbReference type="ChEBI" id="CHEBI:29105"/>
    </ligand>
</feature>
<dbReference type="EMBL" id="UGOD01000001">
    <property type="protein sequence ID" value="STX52390.1"/>
    <property type="molecule type" value="Genomic_DNA"/>
</dbReference>
<dbReference type="CDD" id="cd00884">
    <property type="entry name" value="beta_CA_cladeB"/>
    <property type="match status" value="1"/>
</dbReference>
<dbReference type="RefSeq" id="WP_207385788.1">
    <property type="nucleotide sequence ID" value="NZ_CAAAHP010000006.1"/>
</dbReference>
<dbReference type="PANTHER" id="PTHR11002:SF76">
    <property type="entry name" value="CARBONIC ANHYDRASE"/>
    <property type="match status" value="1"/>
</dbReference>
<comment type="similarity">
    <text evidence="1">Belongs to the beta-class carbonic anhydrase family.</text>
</comment>
<dbReference type="AlphaFoldDB" id="A0A378JR66"/>
<organism evidence="8 9">
    <name type="scientific">Legionella busanensis</name>
    <dbReference type="NCBI Taxonomy" id="190655"/>
    <lineage>
        <taxon>Bacteria</taxon>
        <taxon>Pseudomonadati</taxon>
        <taxon>Pseudomonadota</taxon>
        <taxon>Gammaproteobacteria</taxon>
        <taxon>Legionellales</taxon>
        <taxon>Legionellaceae</taxon>
        <taxon>Legionella</taxon>
    </lineage>
</organism>
<evidence type="ECO:0000256" key="7">
    <source>
        <dbReference type="PIRSR" id="PIRSR601765-1"/>
    </source>
</evidence>
<dbReference type="InterPro" id="IPR001765">
    <property type="entry name" value="Carbonic_anhydrase"/>
</dbReference>
<dbReference type="InterPro" id="IPR045066">
    <property type="entry name" value="Beta_CA_cladeB"/>
</dbReference>
<reference evidence="8 9" key="1">
    <citation type="submission" date="2018-06" db="EMBL/GenBank/DDBJ databases">
        <authorList>
            <consortium name="Pathogen Informatics"/>
            <person name="Doyle S."/>
        </authorList>
    </citation>
    <scope>NUCLEOTIDE SEQUENCE [LARGE SCALE GENOMIC DNA]</scope>
    <source>
        <strain evidence="8 9">NCTC13316</strain>
    </source>
</reference>
<proteinExistence type="inferred from homology"/>
<protein>
    <recommendedName>
        <fullName evidence="2">carbonic anhydrase</fullName>
        <ecNumber evidence="2">4.2.1.1</ecNumber>
    </recommendedName>
</protein>
<accession>A0A378JR66</accession>
<keyword evidence="3 7" id="KW-0479">Metal-binding</keyword>
<dbReference type="EC" id="4.2.1.1" evidence="2"/>
<dbReference type="SMART" id="SM00947">
    <property type="entry name" value="Pro_CA"/>
    <property type="match status" value="1"/>
</dbReference>
<feature type="binding site" evidence="7">
    <location>
        <position position="42"/>
    </location>
    <ligand>
        <name>Zn(2+)</name>
        <dbReference type="ChEBI" id="CHEBI:29105"/>
    </ligand>
</feature>
<dbReference type="Proteomes" id="UP000254794">
    <property type="component" value="Unassembled WGS sequence"/>
</dbReference>
<dbReference type="Gene3D" id="3.40.1050.10">
    <property type="entry name" value="Carbonic anhydrase"/>
    <property type="match status" value="1"/>
</dbReference>
<evidence type="ECO:0000256" key="6">
    <source>
        <dbReference type="ARBA" id="ARBA00048348"/>
    </source>
</evidence>
<dbReference type="GO" id="GO:0004089">
    <property type="term" value="F:carbonate dehydratase activity"/>
    <property type="evidence" value="ECO:0007669"/>
    <property type="project" value="UniProtKB-EC"/>
</dbReference>
<dbReference type="SUPFAM" id="SSF53056">
    <property type="entry name" value="beta-carbonic anhydrase, cab"/>
    <property type="match status" value="1"/>
</dbReference>
<evidence type="ECO:0000256" key="5">
    <source>
        <dbReference type="ARBA" id="ARBA00023239"/>
    </source>
</evidence>
<keyword evidence="9" id="KW-1185">Reference proteome</keyword>
<gene>
    <name evidence="8" type="primary">icfA</name>
    <name evidence="8" type="ORF">NCTC13316_02503</name>
</gene>
<dbReference type="PROSITE" id="PS00704">
    <property type="entry name" value="PROK_CO2_ANHYDRASE_1"/>
    <property type="match status" value="1"/>
</dbReference>
<evidence type="ECO:0000256" key="4">
    <source>
        <dbReference type="ARBA" id="ARBA00022833"/>
    </source>
</evidence>
<dbReference type="Pfam" id="PF00484">
    <property type="entry name" value="Pro_CA"/>
    <property type="match status" value="1"/>
</dbReference>
<sequence>MILKLMYGIQQYQGKTLKKLAELFAQLSQGQNPDTLFITCSDSRIDPNAITRSKPGDLFIQRNVGNIVPPYGVAGSEGAAIEYAVEVLKVKEIIICGHSQCGAMQGLLTPNLETTLPAVATWLTHARPVLDKIEKRFDIGNTKSDPNLKLKATIEYNILTQIEHLMSYPAIMKRLNQQEITIHGWYYEIKKGEVYIYEPNQKQFLPLEDAFNAAFEEKIATLTENIAMQYLQSQAQPQTATDYLKLMHLFNQLKFSIKPIWAAIKDKLVEGIWPELKFMFSDKNDTVFIELINNTINHKLKNLDSLRKEIMTSAGYHDYCHQQLLSSNFFITNSVKSPMLASNNPVLSDNDLTSPNSLP</sequence>
<evidence type="ECO:0000313" key="9">
    <source>
        <dbReference type="Proteomes" id="UP000254794"/>
    </source>
</evidence>
<feature type="binding site" evidence="7">
    <location>
        <position position="98"/>
    </location>
    <ligand>
        <name>Zn(2+)</name>
        <dbReference type="ChEBI" id="CHEBI:29105"/>
    </ligand>
</feature>
<dbReference type="PANTHER" id="PTHR11002">
    <property type="entry name" value="CARBONIC ANHYDRASE"/>
    <property type="match status" value="1"/>
</dbReference>
<keyword evidence="5 8" id="KW-0456">Lyase</keyword>
<comment type="catalytic activity">
    <reaction evidence="6">
        <text>hydrogencarbonate + H(+) = CO2 + H2O</text>
        <dbReference type="Rhea" id="RHEA:10748"/>
        <dbReference type="ChEBI" id="CHEBI:15377"/>
        <dbReference type="ChEBI" id="CHEBI:15378"/>
        <dbReference type="ChEBI" id="CHEBI:16526"/>
        <dbReference type="ChEBI" id="CHEBI:17544"/>
        <dbReference type="EC" id="4.2.1.1"/>
    </reaction>
</comment>
<dbReference type="GO" id="GO:0015976">
    <property type="term" value="P:carbon utilization"/>
    <property type="evidence" value="ECO:0007669"/>
    <property type="project" value="InterPro"/>
</dbReference>
<dbReference type="InterPro" id="IPR015892">
    <property type="entry name" value="Carbonic_anhydrase_CS"/>
</dbReference>
<evidence type="ECO:0000256" key="1">
    <source>
        <dbReference type="ARBA" id="ARBA00006217"/>
    </source>
</evidence>
<comment type="cofactor">
    <cofactor evidence="7">
        <name>Zn(2+)</name>
        <dbReference type="ChEBI" id="CHEBI:29105"/>
    </cofactor>
    <text evidence="7">Binds 1 zinc ion per subunit.</text>
</comment>
<evidence type="ECO:0000256" key="3">
    <source>
        <dbReference type="ARBA" id="ARBA00022723"/>
    </source>
</evidence>
<evidence type="ECO:0000313" key="8">
    <source>
        <dbReference type="EMBL" id="STX52390.1"/>
    </source>
</evidence>
<name>A0A378JR66_9GAMM</name>
<dbReference type="PROSITE" id="PS00705">
    <property type="entry name" value="PROK_CO2_ANHYDRASE_2"/>
    <property type="match status" value="1"/>
</dbReference>
<dbReference type="GO" id="GO:0008270">
    <property type="term" value="F:zinc ion binding"/>
    <property type="evidence" value="ECO:0007669"/>
    <property type="project" value="InterPro"/>
</dbReference>
<evidence type="ECO:0000256" key="2">
    <source>
        <dbReference type="ARBA" id="ARBA00012925"/>
    </source>
</evidence>
<keyword evidence="4 7" id="KW-0862">Zinc</keyword>
<dbReference type="InterPro" id="IPR036874">
    <property type="entry name" value="Carbonic_anhydrase_sf"/>
</dbReference>
<feature type="binding site" evidence="7">
    <location>
        <position position="101"/>
    </location>
    <ligand>
        <name>Zn(2+)</name>
        <dbReference type="ChEBI" id="CHEBI:29105"/>
    </ligand>
</feature>